<evidence type="ECO:0000313" key="4">
    <source>
        <dbReference type="EMBL" id="MFC4259716.1"/>
    </source>
</evidence>
<dbReference type="GO" id="GO:0004519">
    <property type="term" value="F:endonuclease activity"/>
    <property type="evidence" value="ECO:0007669"/>
    <property type="project" value="UniProtKB-KW"/>
</dbReference>
<dbReference type="InterPro" id="IPR011089">
    <property type="entry name" value="GmrSD_C"/>
</dbReference>
<dbReference type="Proteomes" id="UP001595798">
    <property type="component" value="Unassembled WGS sequence"/>
</dbReference>
<keyword evidence="4" id="KW-0255">Endonuclease</keyword>
<evidence type="ECO:0000259" key="3">
    <source>
        <dbReference type="Pfam" id="PF07510"/>
    </source>
</evidence>
<gene>
    <name evidence="4" type="ORF">ACFOZ5_11820</name>
</gene>
<name>A0ABV8QHB5_9GAMM</name>
<dbReference type="RefSeq" id="WP_379887527.1">
    <property type="nucleotide sequence ID" value="NZ_JBHSDI010000015.1"/>
</dbReference>
<dbReference type="PANTHER" id="PTHR24094">
    <property type="entry name" value="SECRETED PROTEIN"/>
    <property type="match status" value="1"/>
</dbReference>
<dbReference type="EMBL" id="JBHSDI010000015">
    <property type="protein sequence ID" value="MFC4259716.1"/>
    <property type="molecule type" value="Genomic_DNA"/>
</dbReference>
<feature type="region of interest" description="Disordered" evidence="1">
    <location>
        <begin position="59"/>
        <end position="83"/>
    </location>
</feature>
<comment type="caution">
    <text evidence="4">The sequence shown here is derived from an EMBL/GenBank/DDBJ whole genome shotgun (WGS) entry which is preliminary data.</text>
</comment>
<evidence type="ECO:0000313" key="5">
    <source>
        <dbReference type="Proteomes" id="UP001595798"/>
    </source>
</evidence>
<keyword evidence="4" id="KW-0540">Nuclease</keyword>
<evidence type="ECO:0000256" key="2">
    <source>
        <dbReference type="SAM" id="SignalP"/>
    </source>
</evidence>
<feature type="chain" id="PRO_5047303385" evidence="2">
    <location>
        <begin position="16"/>
        <end position="227"/>
    </location>
</feature>
<protein>
    <submittedName>
        <fullName evidence="4">HNH endonuclease family protein</fullName>
    </submittedName>
</protein>
<dbReference type="Gene3D" id="1.10.30.50">
    <property type="match status" value="1"/>
</dbReference>
<evidence type="ECO:0000256" key="1">
    <source>
        <dbReference type="SAM" id="MobiDB-lite"/>
    </source>
</evidence>
<feature type="signal peptide" evidence="2">
    <location>
        <begin position="1"/>
        <end position="15"/>
    </location>
</feature>
<accession>A0ABV8QHB5</accession>
<reference evidence="5" key="1">
    <citation type="journal article" date="2019" name="Int. J. Syst. Evol. Microbiol.">
        <title>The Global Catalogue of Microorganisms (GCM) 10K type strain sequencing project: providing services to taxonomists for standard genome sequencing and annotation.</title>
        <authorList>
            <consortium name="The Broad Institute Genomics Platform"/>
            <consortium name="The Broad Institute Genome Sequencing Center for Infectious Disease"/>
            <person name="Wu L."/>
            <person name="Ma J."/>
        </authorList>
    </citation>
    <scope>NUCLEOTIDE SEQUENCE [LARGE SCALE GENOMIC DNA]</scope>
    <source>
        <strain evidence="5">CECT 7297</strain>
    </source>
</reference>
<organism evidence="4 5">
    <name type="scientific">Marinobacter lacisalsi</name>
    <dbReference type="NCBI Taxonomy" id="475979"/>
    <lineage>
        <taxon>Bacteria</taxon>
        <taxon>Pseudomonadati</taxon>
        <taxon>Pseudomonadota</taxon>
        <taxon>Gammaproteobacteria</taxon>
        <taxon>Pseudomonadales</taxon>
        <taxon>Marinobacteraceae</taxon>
        <taxon>Marinobacter</taxon>
    </lineage>
</organism>
<keyword evidence="5" id="KW-1185">Reference proteome</keyword>
<dbReference type="PANTHER" id="PTHR24094:SF15">
    <property type="entry name" value="AMP-DEPENDENT SYNTHETASE_LIGASE DOMAIN-CONTAINING PROTEIN-RELATED"/>
    <property type="match status" value="1"/>
</dbReference>
<keyword evidence="2" id="KW-0732">Signal</keyword>
<sequence length="227" mass="25134">MAVLLLGLAPALAHATIKQSSSGLCHPPQSPWYERTTNFTAFDTVEACLAAGGRLPKGVSVASSSPPETDYQRSHFGHGWSDQDDDCQDSRAEALIQTSTTTVRFADASRCRVVTGRWISPFTGKVIQNAAHIDIDHVVPLAWAWQHGASQWPRERREAFANDPSNLWPVEASLNRSKGARGPDEWMPPAGECQYVSRFMRLLIKYDLRPSDAEAADFRRLLDVCRG</sequence>
<dbReference type="Pfam" id="PF07510">
    <property type="entry name" value="GmrSD_C"/>
    <property type="match status" value="1"/>
</dbReference>
<proteinExistence type="predicted"/>
<feature type="domain" description="GmrSD restriction endonucleases C-terminal" evidence="3">
    <location>
        <begin position="92"/>
        <end position="179"/>
    </location>
</feature>
<keyword evidence="4" id="KW-0378">Hydrolase</keyword>